<gene>
    <name evidence="1" type="ORF">FKM52_07560</name>
</gene>
<organism evidence="1 2">
    <name type="scientific">Mixta tenebrionis</name>
    <dbReference type="NCBI Taxonomy" id="2562439"/>
    <lineage>
        <taxon>Bacteria</taxon>
        <taxon>Pseudomonadati</taxon>
        <taxon>Pseudomonadota</taxon>
        <taxon>Gammaproteobacteria</taxon>
        <taxon>Enterobacterales</taxon>
        <taxon>Erwiniaceae</taxon>
        <taxon>Mixta</taxon>
    </lineage>
</organism>
<accession>A0A506V9T8</accession>
<proteinExistence type="predicted"/>
<dbReference type="AlphaFoldDB" id="A0A506V9T8"/>
<dbReference type="Proteomes" id="UP000319523">
    <property type="component" value="Unassembled WGS sequence"/>
</dbReference>
<evidence type="ECO:0000313" key="2">
    <source>
        <dbReference type="Proteomes" id="UP000319523"/>
    </source>
</evidence>
<protein>
    <submittedName>
        <fullName evidence="1">Uncharacterized protein</fullName>
    </submittedName>
</protein>
<reference evidence="1 2" key="1">
    <citation type="submission" date="2019-06" db="EMBL/GenBank/DDBJ databases">
        <authorList>
            <person name="Yang Y."/>
        </authorList>
    </citation>
    <scope>NUCLEOTIDE SEQUENCE [LARGE SCALE GENOMIC DNA]</scope>
    <source>
        <strain evidence="1 2">BIT-26</strain>
    </source>
</reference>
<evidence type="ECO:0000313" key="1">
    <source>
        <dbReference type="EMBL" id="TPW42631.1"/>
    </source>
</evidence>
<dbReference type="RefSeq" id="WP_141175603.1">
    <property type="nucleotide sequence ID" value="NZ_JBHUFX010000011.1"/>
</dbReference>
<sequence>MNWTPPVTPDGWESKLVDYFLRFGADGDAQDIRWFEVTPSTLAAAFADSGVGADEIEEAFRTCMSKIPDLPLRLESGMMERSNDKSPGYFTYLVMTLLISSQFDAQEGHNNFRLKLQNWLRTEHSYQNLAGVNAMWEALADWLERRIQKGEPYRRLCLPEIPASWSHIGYTLRLAFPGKADLRLMRRVLTSHPQAVSSPRLLIDYFQAAIQKENASHALREAFSEFREAWFSGRRALADMPFWRLRLRAMALISNIETRKAIIYMRVDFDGSRCYFSAAGENNESIFAPSLSDALLAASAENSDNLGNAAQSGLLFFHQVGHGRWRAIAAPDVFSFKFHIALSCKYAERASQYFDDAVTENDWILTSRPQSRHVAIEIFRALKASSTALDEQVSRLQFSDGIRVPGGWLGLPAFLPTVHSDTQNYRIYAPQGTGAKVSVRERDGRLTSSMPLNGEFIIEPELEIGEKTPPWRQRARFFERAVPRPAQEDSARYRLEPLTDWTTSPLKTPTFHAEAPLMMEDGDAHHEHLLEAIYASGASGWEEIELVALLERAADGVNVWHLIRCLHDAGLIEPRLRQGWKGRVWTLVKPSLLRIRNGDDNLVVVEGATCANLIDDFQKAVAGVGGKCFRRSGVSVWSPPVFGAEIDDPVELSRVMEWQLIDAPSTSDMTPLALTSTHRTAVLHVQAAYWDWRSGRFLSQANSDSEAPLLTRYVHPGGRDHDVYRVVSRRGTAFFLSRTAAIIVASVDARRPTFRRIAENHFICLADDCGLPDALATGLRRSVLRNGGPTEAGYAYPLDDASFRWLSRLLPGCFFSLPSGNDCDVNQLVSAARHSGGKTRLGWRNGRLALWAEK</sequence>
<keyword evidence="2" id="KW-1185">Reference proteome</keyword>
<dbReference type="EMBL" id="VHQI01000004">
    <property type="protein sequence ID" value="TPW42631.1"/>
    <property type="molecule type" value="Genomic_DNA"/>
</dbReference>
<dbReference type="OrthoDB" id="8191497at2"/>
<comment type="caution">
    <text evidence="1">The sequence shown here is derived from an EMBL/GenBank/DDBJ whole genome shotgun (WGS) entry which is preliminary data.</text>
</comment>
<name>A0A506V9T8_9GAMM</name>